<evidence type="ECO:0000256" key="1">
    <source>
        <dbReference type="ARBA" id="ARBA00012493"/>
    </source>
</evidence>
<name>A0A4Y2EHC7_ARAVE</name>
<dbReference type="GO" id="GO:0015074">
    <property type="term" value="P:DNA integration"/>
    <property type="evidence" value="ECO:0007669"/>
    <property type="project" value="UniProtKB-KW"/>
</dbReference>
<dbReference type="SUPFAM" id="SSF53098">
    <property type="entry name" value="Ribonuclease H-like"/>
    <property type="match status" value="1"/>
</dbReference>
<protein>
    <recommendedName>
        <fullName evidence="1">RNA-directed DNA polymerase</fullName>
        <ecNumber evidence="1">2.7.7.49</ecNumber>
    </recommendedName>
</protein>
<evidence type="ECO:0000256" key="11">
    <source>
        <dbReference type="ARBA" id="ARBA00023268"/>
    </source>
</evidence>
<dbReference type="InterPro" id="IPR000477">
    <property type="entry name" value="RT_dom"/>
</dbReference>
<evidence type="ECO:0000256" key="6">
    <source>
        <dbReference type="ARBA" id="ARBA00022801"/>
    </source>
</evidence>
<dbReference type="CDD" id="cd01647">
    <property type="entry name" value="RT_LTR"/>
    <property type="match status" value="1"/>
</dbReference>
<feature type="domain" description="Integrase catalytic" evidence="13">
    <location>
        <begin position="893"/>
        <end position="1050"/>
    </location>
</feature>
<dbReference type="Gene3D" id="3.30.420.10">
    <property type="entry name" value="Ribonuclease H-like superfamily/Ribonuclease H"/>
    <property type="match status" value="1"/>
</dbReference>
<organism evidence="14 16">
    <name type="scientific">Araneus ventricosus</name>
    <name type="common">Orbweaver spider</name>
    <name type="synonym">Epeira ventricosa</name>
    <dbReference type="NCBI Taxonomy" id="182803"/>
    <lineage>
        <taxon>Eukaryota</taxon>
        <taxon>Metazoa</taxon>
        <taxon>Ecdysozoa</taxon>
        <taxon>Arthropoda</taxon>
        <taxon>Chelicerata</taxon>
        <taxon>Arachnida</taxon>
        <taxon>Araneae</taxon>
        <taxon>Araneomorphae</taxon>
        <taxon>Entelegynae</taxon>
        <taxon>Araneoidea</taxon>
        <taxon>Araneidae</taxon>
        <taxon>Araneus</taxon>
    </lineage>
</organism>
<dbReference type="InterPro" id="IPR043128">
    <property type="entry name" value="Rev_trsase/Diguanyl_cyclase"/>
</dbReference>
<sequence length="1183" mass="137180">MSCKSEETNQLPLINIKFGSLQKTALIDTGANISLIQATTLEKIKNVTKVEYISRSVRIKTIDNSCIPYLSAVKIKFKIENKWFDSVFFVTKNDWDSNYEIILGYDCIQTNKILIDSINNCIIMDNTKLHFLNHKDYDQESISNESKFIKEVNVNAVRVCQMVDIEPGQSKIVTLSIPSSLRDSGSFIFIPNVNKLNYNIQNSLHEYNENNKFTTIIENNSNQKIRIRKKTKIGVIQKFHEEDIVEPTDQIGQVNTISLEKVKQMRKEELNPNQFNLNHLNGEVKEEILQLLINNYSVFSSTYSTLGSTDKVVPEFKLYHDYALQTKPYPIPKIAKEYAQEEIKKLLDAGIIEPSSSNYCFPVIFVKKKPLPGEGNKQKFRMAIDYRLLNCITESHKICLPKIMDIIQNIAGKNWYSVLDLKSAFFQIQLKDKDKEKLAFCCELGNFQPCRLPFGAKNSTSYFHTLMSKCLKDIQGSNIQFFLDDIILASDTIQEMKCLLQQVFERLERFNLTLDPAKMQICENKITYLGFELDKSGYSPSEENVRKVTKFPVPKNVKEVQSYLGMLNYFRHLIFNFAELAQPIVNLTKKNSEFIWDQKCQDAFNKFQDMMLTKPTLKNIKHNEKLYLITDASKVAVCGILMQKSNGKFVPIEFYSKQLNPAEMRYPSIRRELYAIFLSVKHFSEHLYGREFSILTDAKPLSHHIHLDKQPDIVARWLLYLQSFSYSIEHVPGFSNPADFLTRVQEETHVNNLKIFPIPNGMNYDNIKSHQQKDEETKEIMDKINDDNNVTCKDYYMDNNSGLLMIKIKPRIKHLRNKHIENKIVIPKSLVKTCLESAHGPHFGTTKTFNVVKKNYYWKNYFLDTKNFCENCHECIKNKSKPTNTQFEMISKSHLAPGQFIAIDIVGKLPRSYDGKFFILTIIDHYSRFLEAIPLPNITSSTIIKALNQYFARFGIPKIILTDNGTNLRSNEIDSFFSELQIEHRKTSIYFPQSNGTCERSHRSLKESIAALSEQVYEWSDRLLYFKLHYNNSVHSVTQFSPAQLFFGRDLATPIDVTHPVITTHSPNTHNSKMKQHIYETRQMVKQNEEDYFGKKEKYIKGRGKQDLEIGNIVYVKAFTPPGTFEAKFNGPYKILRVLRNNNYLIQDLYDTNARQIKVNSSKLWVTKPTRENLLNNTEDSNH</sequence>
<dbReference type="Pfam" id="PF00078">
    <property type="entry name" value="RVT_1"/>
    <property type="match status" value="1"/>
</dbReference>
<dbReference type="GO" id="GO:0003723">
    <property type="term" value="F:RNA binding"/>
    <property type="evidence" value="ECO:0007669"/>
    <property type="project" value="UniProtKB-KW"/>
</dbReference>
<reference evidence="14 16" key="1">
    <citation type="journal article" date="2019" name="Sci. Rep.">
        <title>Orb-weaving spider Araneus ventricosus genome elucidates the spidroin gene catalogue.</title>
        <authorList>
            <person name="Kono N."/>
            <person name="Nakamura H."/>
            <person name="Ohtoshi R."/>
            <person name="Moran D.A.P."/>
            <person name="Shinohara A."/>
            <person name="Yoshida Y."/>
            <person name="Fujiwara M."/>
            <person name="Mori M."/>
            <person name="Tomita M."/>
            <person name="Arakawa K."/>
        </authorList>
    </citation>
    <scope>NUCLEOTIDE SEQUENCE [LARGE SCALE GENOMIC DNA]</scope>
</reference>
<dbReference type="InterPro" id="IPR041577">
    <property type="entry name" value="RT_RNaseH_2"/>
</dbReference>
<dbReference type="Gene3D" id="1.10.340.70">
    <property type="match status" value="1"/>
</dbReference>
<dbReference type="GO" id="GO:0006508">
    <property type="term" value="P:proteolysis"/>
    <property type="evidence" value="ECO:0007669"/>
    <property type="project" value="InterPro"/>
</dbReference>
<dbReference type="InterPro" id="IPR012337">
    <property type="entry name" value="RNaseH-like_sf"/>
</dbReference>
<dbReference type="EMBL" id="BGPR01092804">
    <property type="protein sequence ID" value="GBM28553.1"/>
    <property type="molecule type" value="Genomic_DNA"/>
</dbReference>
<evidence type="ECO:0000256" key="7">
    <source>
        <dbReference type="ARBA" id="ARBA00022842"/>
    </source>
</evidence>
<keyword evidence="5" id="KW-0255">Endonuclease</keyword>
<keyword evidence="4" id="KW-0540">Nuclease</keyword>
<evidence type="ECO:0000256" key="5">
    <source>
        <dbReference type="ARBA" id="ARBA00022759"/>
    </source>
</evidence>
<dbReference type="InterPro" id="IPR050951">
    <property type="entry name" value="Retrovirus_Pol_polyprotein"/>
</dbReference>
<evidence type="ECO:0000313" key="14">
    <source>
        <dbReference type="EMBL" id="GBM28553.1"/>
    </source>
</evidence>
<dbReference type="OrthoDB" id="10030726at2759"/>
<dbReference type="EC" id="2.7.7.49" evidence="1"/>
<dbReference type="Gene3D" id="3.10.10.10">
    <property type="entry name" value="HIV Type 1 Reverse Transcriptase, subunit A, domain 1"/>
    <property type="match status" value="1"/>
</dbReference>
<keyword evidence="6" id="KW-0378">Hydrolase</keyword>
<dbReference type="GO" id="GO:0042575">
    <property type="term" value="C:DNA polymerase complex"/>
    <property type="evidence" value="ECO:0007669"/>
    <property type="project" value="UniProtKB-ARBA"/>
</dbReference>
<dbReference type="CDD" id="cd09274">
    <property type="entry name" value="RNase_HI_RT_Ty3"/>
    <property type="match status" value="1"/>
</dbReference>
<keyword evidence="2" id="KW-0808">Transferase</keyword>
<dbReference type="InterPro" id="IPR036397">
    <property type="entry name" value="RNaseH_sf"/>
</dbReference>
<dbReference type="AlphaFoldDB" id="A0A4Y2EHC7"/>
<dbReference type="Proteomes" id="UP000499080">
    <property type="component" value="Unassembled WGS sequence"/>
</dbReference>
<keyword evidence="16" id="KW-1185">Reference proteome</keyword>
<dbReference type="PANTHER" id="PTHR37984:SF5">
    <property type="entry name" value="PROTEIN NYNRIN-LIKE"/>
    <property type="match status" value="1"/>
</dbReference>
<dbReference type="Pfam" id="PF17919">
    <property type="entry name" value="RT_RNaseH_2"/>
    <property type="match status" value="1"/>
</dbReference>
<evidence type="ECO:0000256" key="2">
    <source>
        <dbReference type="ARBA" id="ARBA00022679"/>
    </source>
</evidence>
<dbReference type="GO" id="GO:0004519">
    <property type="term" value="F:endonuclease activity"/>
    <property type="evidence" value="ECO:0007669"/>
    <property type="project" value="UniProtKB-KW"/>
</dbReference>
<evidence type="ECO:0000313" key="15">
    <source>
        <dbReference type="EMBL" id="GBM28572.1"/>
    </source>
</evidence>
<dbReference type="Gene3D" id="3.30.70.270">
    <property type="match status" value="2"/>
</dbReference>
<evidence type="ECO:0000313" key="16">
    <source>
        <dbReference type="Proteomes" id="UP000499080"/>
    </source>
</evidence>
<dbReference type="InterPro" id="IPR001584">
    <property type="entry name" value="Integrase_cat-core"/>
</dbReference>
<dbReference type="GO" id="GO:0003964">
    <property type="term" value="F:RNA-directed DNA polymerase activity"/>
    <property type="evidence" value="ECO:0007669"/>
    <property type="project" value="UniProtKB-KW"/>
</dbReference>
<dbReference type="InterPro" id="IPR021109">
    <property type="entry name" value="Peptidase_aspartic_dom_sf"/>
</dbReference>
<evidence type="ECO:0000256" key="4">
    <source>
        <dbReference type="ARBA" id="ARBA00022722"/>
    </source>
</evidence>
<keyword evidence="9" id="KW-0229">DNA integration</keyword>
<comment type="caution">
    <text evidence="14">The sequence shown here is derived from an EMBL/GenBank/DDBJ whole genome shotgun (WGS) entry which is preliminary data.</text>
</comment>
<dbReference type="Pfam" id="PF17921">
    <property type="entry name" value="Integrase_H2C2"/>
    <property type="match status" value="1"/>
</dbReference>
<keyword evidence="11" id="KW-0511">Multifunctional enzyme</keyword>
<proteinExistence type="predicted"/>
<dbReference type="PROSITE" id="PS50878">
    <property type="entry name" value="RT_POL"/>
    <property type="match status" value="1"/>
</dbReference>
<dbReference type="GO" id="GO:0004190">
    <property type="term" value="F:aspartic-type endopeptidase activity"/>
    <property type="evidence" value="ECO:0007669"/>
    <property type="project" value="InterPro"/>
</dbReference>
<evidence type="ECO:0000256" key="3">
    <source>
        <dbReference type="ARBA" id="ARBA00022695"/>
    </source>
</evidence>
<dbReference type="Pfam" id="PF00665">
    <property type="entry name" value="rve"/>
    <property type="match status" value="1"/>
</dbReference>
<accession>A0A4Y2EHC7</accession>
<dbReference type="FunFam" id="3.30.70.270:FF:000020">
    <property type="entry name" value="Transposon Tf2-6 polyprotein-like Protein"/>
    <property type="match status" value="1"/>
</dbReference>
<dbReference type="FunFam" id="3.30.420.10:FF:000032">
    <property type="entry name" value="Retrovirus-related Pol polyprotein from transposon 297-like Protein"/>
    <property type="match status" value="1"/>
</dbReference>
<dbReference type="SUPFAM" id="SSF50630">
    <property type="entry name" value="Acid proteases"/>
    <property type="match status" value="1"/>
</dbReference>
<keyword evidence="7" id="KW-0460">Magnesium</keyword>
<evidence type="ECO:0000256" key="9">
    <source>
        <dbReference type="ARBA" id="ARBA00022908"/>
    </source>
</evidence>
<dbReference type="InterPro" id="IPR001969">
    <property type="entry name" value="Aspartic_peptidase_AS"/>
</dbReference>
<evidence type="ECO:0000256" key="8">
    <source>
        <dbReference type="ARBA" id="ARBA00022884"/>
    </source>
</evidence>
<evidence type="ECO:0000259" key="13">
    <source>
        <dbReference type="PROSITE" id="PS50994"/>
    </source>
</evidence>
<keyword evidence="3" id="KW-0548">Nucleotidyltransferase</keyword>
<evidence type="ECO:0000256" key="10">
    <source>
        <dbReference type="ARBA" id="ARBA00022918"/>
    </source>
</evidence>
<dbReference type="EMBL" id="BGPR01092809">
    <property type="protein sequence ID" value="GBM28572.1"/>
    <property type="molecule type" value="Genomic_DNA"/>
</dbReference>
<dbReference type="InterPro" id="IPR041588">
    <property type="entry name" value="Integrase_H2C2"/>
</dbReference>
<dbReference type="SUPFAM" id="SSF56672">
    <property type="entry name" value="DNA/RNA polymerases"/>
    <property type="match status" value="1"/>
</dbReference>
<gene>
    <name evidence="14" type="primary">Tf2-6_440</name>
    <name evidence="15" type="synonym">Tf2-6_422</name>
    <name evidence="15" type="ORF">AVEN_178171_1</name>
    <name evidence="14" type="ORF">AVEN_67278_1</name>
</gene>
<dbReference type="Gene3D" id="2.40.70.10">
    <property type="entry name" value="Acid Proteases"/>
    <property type="match status" value="1"/>
</dbReference>
<dbReference type="PROSITE" id="PS50994">
    <property type="entry name" value="INTEGRASE"/>
    <property type="match status" value="1"/>
</dbReference>
<evidence type="ECO:0000259" key="12">
    <source>
        <dbReference type="PROSITE" id="PS50878"/>
    </source>
</evidence>
<keyword evidence="10" id="KW-0695">RNA-directed DNA polymerase</keyword>
<keyword evidence="8" id="KW-0694">RNA-binding</keyword>
<dbReference type="PANTHER" id="PTHR37984">
    <property type="entry name" value="PROTEIN CBG26694"/>
    <property type="match status" value="1"/>
</dbReference>
<dbReference type="FunFam" id="3.10.20.370:FF:000001">
    <property type="entry name" value="Retrovirus-related Pol polyprotein from transposon 17.6-like protein"/>
    <property type="match status" value="1"/>
</dbReference>
<feature type="domain" description="Reverse transcriptase" evidence="12">
    <location>
        <begin position="348"/>
        <end position="533"/>
    </location>
</feature>
<dbReference type="PROSITE" id="PS00141">
    <property type="entry name" value="ASP_PROTEASE"/>
    <property type="match status" value="1"/>
</dbReference>
<dbReference type="CDD" id="cd00303">
    <property type="entry name" value="retropepsin_like"/>
    <property type="match status" value="1"/>
</dbReference>
<dbReference type="InterPro" id="IPR043502">
    <property type="entry name" value="DNA/RNA_pol_sf"/>
</dbReference>